<evidence type="ECO:0000256" key="1">
    <source>
        <dbReference type="SAM" id="MobiDB-lite"/>
    </source>
</evidence>
<gene>
    <name evidence="2" type="ORF">Tco_1123863</name>
</gene>
<reference evidence="2" key="2">
    <citation type="submission" date="2022-01" db="EMBL/GenBank/DDBJ databases">
        <authorList>
            <person name="Yamashiro T."/>
            <person name="Shiraishi A."/>
            <person name="Satake H."/>
            <person name="Nakayama K."/>
        </authorList>
    </citation>
    <scope>NUCLEOTIDE SEQUENCE</scope>
</reference>
<evidence type="ECO:0000313" key="3">
    <source>
        <dbReference type="Proteomes" id="UP001151760"/>
    </source>
</evidence>
<sequence>MEPPLPPLPPHLPPLGSNNPFPVLTHEMFCDHCQHTQVIINDLREEMRFILSTLKARGSLHQIALLTFLLQHYISLMIPSLKRMPSSRGSGTDIKEIDKIKDKTGQNRARDRKEREKTSSTVLSDFIGPAHNPFKWARPAH</sequence>
<comment type="caution">
    <text evidence="2">The sequence shown here is derived from an EMBL/GenBank/DDBJ whole genome shotgun (WGS) entry which is preliminary data.</text>
</comment>
<proteinExistence type="predicted"/>
<organism evidence="2 3">
    <name type="scientific">Tanacetum coccineum</name>
    <dbReference type="NCBI Taxonomy" id="301880"/>
    <lineage>
        <taxon>Eukaryota</taxon>
        <taxon>Viridiplantae</taxon>
        <taxon>Streptophyta</taxon>
        <taxon>Embryophyta</taxon>
        <taxon>Tracheophyta</taxon>
        <taxon>Spermatophyta</taxon>
        <taxon>Magnoliopsida</taxon>
        <taxon>eudicotyledons</taxon>
        <taxon>Gunneridae</taxon>
        <taxon>Pentapetalae</taxon>
        <taxon>asterids</taxon>
        <taxon>campanulids</taxon>
        <taxon>Asterales</taxon>
        <taxon>Asteraceae</taxon>
        <taxon>Asteroideae</taxon>
        <taxon>Anthemideae</taxon>
        <taxon>Anthemidinae</taxon>
        <taxon>Tanacetum</taxon>
    </lineage>
</organism>
<dbReference type="Proteomes" id="UP001151760">
    <property type="component" value="Unassembled WGS sequence"/>
</dbReference>
<dbReference type="EMBL" id="BQNB010021539">
    <property type="protein sequence ID" value="GJU07433.1"/>
    <property type="molecule type" value="Genomic_DNA"/>
</dbReference>
<accession>A0ABQ5J4J6</accession>
<evidence type="ECO:0000313" key="2">
    <source>
        <dbReference type="EMBL" id="GJU07433.1"/>
    </source>
</evidence>
<feature type="region of interest" description="Disordered" evidence="1">
    <location>
        <begin position="82"/>
        <end position="141"/>
    </location>
</feature>
<keyword evidence="3" id="KW-1185">Reference proteome</keyword>
<reference evidence="2" key="1">
    <citation type="journal article" date="2022" name="Int. J. Mol. Sci.">
        <title>Draft Genome of Tanacetum Coccineum: Genomic Comparison of Closely Related Tanacetum-Family Plants.</title>
        <authorList>
            <person name="Yamashiro T."/>
            <person name="Shiraishi A."/>
            <person name="Nakayama K."/>
            <person name="Satake H."/>
        </authorList>
    </citation>
    <scope>NUCLEOTIDE SEQUENCE</scope>
</reference>
<protein>
    <submittedName>
        <fullName evidence="2">Uncharacterized protein</fullName>
    </submittedName>
</protein>
<feature type="compositionally biased region" description="Basic and acidic residues" evidence="1">
    <location>
        <begin position="93"/>
        <end position="118"/>
    </location>
</feature>
<name>A0ABQ5J4J6_9ASTR</name>